<evidence type="ECO:0000313" key="1">
    <source>
        <dbReference type="EMBL" id="ALI34502.1"/>
    </source>
</evidence>
<accession>A0A654M5S5</accession>
<proteinExistence type="predicted"/>
<dbReference type="AlphaFoldDB" id="A0A654M5S5"/>
<name>A0A654M5S5_9ARCH</name>
<keyword evidence="2" id="KW-1185">Reference proteome</keyword>
<gene>
    <name evidence="1" type="ORF">NMY3_00288</name>
</gene>
<protein>
    <submittedName>
        <fullName evidence="1">Uncharacterized protein</fullName>
    </submittedName>
</protein>
<reference evidence="2" key="1">
    <citation type="submission" date="2015-10" db="EMBL/GenBank/DDBJ databases">
        <title>Niche specialization of a soil ammonia-oxidizing archaeon, Candidatus Nitrosocosmicus oleophilus.</title>
        <authorList>
            <person name="Jung M.-Y."/>
            <person name="Rhee S.-K."/>
        </authorList>
    </citation>
    <scope>NUCLEOTIDE SEQUENCE [LARGE SCALE GENOMIC DNA]</scope>
    <source>
        <strain evidence="2">MY3</strain>
    </source>
</reference>
<dbReference type="KEGG" id="taa:NMY3_00288"/>
<sequence>MSIFWMSTIITSGFSVDRSDIPEALKANYAGPFFGINLPFGVESSAFIENVTQLAKMGFDSPQNAKLFIQLDSIALNSSSHPGNRTLTAPAIERLTSIYNQMKSNNSTGGFTEIATVAMQALDKRSFFDGAGRNITVVPNGLDFSDILKFGTLGAEFVCGTGLNSSGDSAVDIFKSGPSCVAGALGAAGVKLTTLS</sequence>
<dbReference type="EMBL" id="CP012850">
    <property type="protein sequence ID" value="ALI34502.1"/>
    <property type="molecule type" value="Genomic_DNA"/>
</dbReference>
<organism evidence="1 2">
    <name type="scientific">Candidatus Nitrosocosmicus oleophilus</name>
    <dbReference type="NCBI Taxonomy" id="1353260"/>
    <lineage>
        <taxon>Archaea</taxon>
        <taxon>Nitrososphaerota</taxon>
        <taxon>Nitrososphaeria</taxon>
        <taxon>Nitrososphaerales</taxon>
        <taxon>Nitrososphaeraceae</taxon>
        <taxon>Candidatus Nitrosocosmicus</taxon>
    </lineage>
</organism>
<evidence type="ECO:0000313" key="2">
    <source>
        <dbReference type="Proteomes" id="UP000058925"/>
    </source>
</evidence>
<dbReference type="Proteomes" id="UP000058925">
    <property type="component" value="Chromosome"/>
</dbReference>